<comment type="similarity">
    <text evidence="1">Belongs to the acetyltransferase family. RimI subfamily.</text>
</comment>
<keyword evidence="7" id="KW-0687">Ribonucleoprotein</keyword>
<dbReference type="AlphaFoldDB" id="A0A939RW53"/>
<evidence type="ECO:0000259" key="6">
    <source>
        <dbReference type="PROSITE" id="PS51186"/>
    </source>
</evidence>
<evidence type="ECO:0000313" key="8">
    <source>
        <dbReference type="Proteomes" id="UP000664209"/>
    </source>
</evidence>
<keyword evidence="4" id="KW-0012">Acyltransferase</keyword>
<accession>A0A939RW53</accession>
<gene>
    <name evidence="7" type="primary">rimI</name>
    <name evidence="7" type="ORF">J4G33_10865</name>
</gene>
<dbReference type="Pfam" id="PF00583">
    <property type="entry name" value="Acetyltransf_1"/>
    <property type="match status" value="1"/>
</dbReference>
<dbReference type="Gene3D" id="3.40.630.30">
    <property type="match status" value="1"/>
</dbReference>
<dbReference type="GO" id="GO:0005840">
    <property type="term" value="C:ribosome"/>
    <property type="evidence" value="ECO:0007669"/>
    <property type="project" value="UniProtKB-KW"/>
</dbReference>
<evidence type="ECO:0000256" key="4">
    <source>
        <dbReference type="ARBA" id="ARBA00023315"/>
    </source>
</evidence>
<evidence type="ECO:0000313" key="7">
    <source>
        <dbReference type="EMBL" id="MBO1752303.1"/>
    </source>
</evidence>
<dbReference type="InterPro" id="IPR050680">
    <property type="entry name" value="YpeA/RimI_acetyltransf"/>
</dbReference>
<dbReference type="GO" id="GO:0008080">
    <property type="term" value="F:N-acetyltransferase activity"/>
    <property type="evidence" value="ECO:0007669"/>
    <property type="project" value="InterPro"/>
</dbReference>
<evidence type="ECO:0000256" key="1">
    <source>
        <dbReference type="ARBA" id="ARBA00005395"/>
    </source>
</evidence>
<sequence>MTQRPPAPALRLLLPADVAEVVRLERELFGPSAWSAAMVREELDGPGRWYVGLDAEGPGAPGPVGARPSPALAAYAGLWFDGEVGQVMTIGVAPAQQGRGLGRLLLDALLDRARELGARAVLLEVRVDNAPAIGLYERAGFRTIGRRRRYYQPEDVDALTMELALQAEPEQPPVPWRGVVEGSSTPGPGE</sequence>
<feature type="domain" description="N-acetyltransferase" evidence="6">
    <location>
        <begin position="8"/>
        <end position="166"/>
    </location>
</feature>
<dbReference type="SUPFAM" id="SSF55729">
    <property type="entry name" value="Acyl-CoA N-acyltransferases (Nat)"/>
    <property type="match status" value="1"/>
</dbReference>
<dbReference type="RefSeq" id="WP_208055995.1">
    <property type="nucleotide sequence ID" value="NZ_JAGEMK010000005.1"/>
</dbReference>
<dbReference type="InterPro" id="IPR016181">
    <property type="entry name" value="Acyl_CoA_acyltransferase"/>
</dbReference>
<dbReference type="NCBIfam" id="TIGR01575">
    <property type="entry name" value="rimI"/>
    <property type="match status" value="1"/>
</dbReference>
<dbReference type="InterPro" id="IPR006464">
    <property type="entry name" value="AcTrfase_RimI/Ard1"/>
</dbReference>
<evidence type="ECO:0000256" key="3">
    <source>
        <dbReference type="ARBA" id="ARBA00022679"/>
    </source>
</evidence>
<dbReference type="InterPro" id="IPR000182">
    <property type="entry name" value="GNAT_dom"/>
</dbReference>
<dbReference type="PANTHER" id="PTHR43420:SF44">
    <property type="entry name" value="ACETYLTRANSFERASE YPEA"/>
    <property type="match status" value="1"/>
</dbReference>
<evidence type="ECO:0000256" key="2">
    <source>
        <dbReference type="ARBA" id="ARBA00022490"/>
    </source>
</evidence>
<reference evidence="7" key="1">
    <citation type="submission" date="2021-03" db="EMBL/GenBank/DDBJ databases">
        <title>Actinotalea soli sp. nov., isolated from soil.</title>
        <authorList>
            <person name="Ping W."/>
            <person name="Zhang J."/>
        </authorList>
    </citation>
    <scope>NUCLEOTIDE SEQUENCE</scope>
    <source>
        <strain evidence="7">BY-33</strain>
    </source>
</reference>
<dbReference type="PANTHER" id="PTHR43420">
    <property type="entry name" value="ACETYLTRANSFERASE"/>
    <property type="match status" value="1"/>
</dbReference>
<protein>
    <submittedName>
        <fullName evidence="7">Ribosomal protein S18-alanine N-acetyltransferase</fullName>
    </submittedName>
</protein>
<dbReference type="PROSITE" id="PS51186">
    <property type="entry name" value="GNAT"/>
    <property type="match status" value="1"/>
</dbReference>
<keyword evidence="3" id="KW-0808">Transferase</keyword>
<keyword evidence="8" id="KW-1185">Reference proteome</keyword>
<comment type="caution">
    <text evidence="7">The sequence shown here is derived from an EMBL/GenBank/DDBJ whole genome shotgun (WGS) entry which is preliminary data.</text>
</comment>
<feature type="region of interest" description="Disordered" evidence="5">
    <location>
        <begin position="169"/>
        <end position="190"/>
    </location>
</feature>
<dbReference type="Proteomes" id="UP000664209">
    <property type="component" value="Unassembled WGS sequence"/>
</dbReference>
<name>A0A939RW53_9CELL</name>
<organism evidence="7 8">
    <name type="scientific">Actinotalea soli</name>
    <dbReference type="NCBI Taxonomy" id="2819234"/>
    <lineage>
        <taxon>Bacteria</taxon>
        <taxon>Bacillati</taxon>
        <taxon>Actinomycetota</taxon>
        <taxon>Actinomycetes</taxon>
        <taxon>Micrococcales</taxon>
        <taxon>Cellulomonadaceae</taxon>
        <taxon>Actinotalea</taxon>
    </lineage>
</organism>
<proteinExistence type="inferred from homology"/>
<evidence type="ECO:0000256" key="5">
    <source>
        <dbReference type="SAM" id="MobiDB-lite"/>
    </source>
</evidence>
<keyword evidence="7" id="KW-0689">Ribosomal protein</keyword>
<keyword evidence="2" id="KW-0963">Cytoplasm</keyword>
<dbReference type="EMBL" id="JAGEMK010000005">
    <property type="protein sequence ID" value="MBO1752303.1"/>
    <property type="molecule type" value="Genomic_DNA"/>
</dbReference>